<dbReference type="GO" id="GO:0022857">
    <property type="term" value="F:transmembrane transporter activity"/>
    <property type="evidence" value="ECO:0007669"/>
    <property type="project" value="InterPro"/>
</dbReference>
<accession>A0A2R4XGU4</accession>
<dbReference type="GO" id="GO:0006865">
    <property type="term" value="P:amino acid transport"/>
    <property type="evidence" value="ECO:0007669"/>
    <property type="project" value="UniProtKB-KW"/>
</dbReference>
<evidence type="ECO:0000256" key="1">
    <source>
        <dbReference type="ARBA" id="ARBA00004651"/>
    </source>
</evidence>
<dbReference type="CDD" id="cd06582">
    <property type="entry name" value="TM_PBP1_LivH_like"/>
    <property type="match status" value="1"/>
</dbReference>
<dbReference type="RefSeq" id="WP_108620353.1">
    <property type="nucleotide sequence ID" value="NZ_CP028901.1"/>
</dbReference>
<keyword evidence="11" id="KW-1185">Reference proteome</keyword>
<dbReference type="PANTHER" id="PTHR11795:SF450">
    <property type="entry name" value="ABC TRANSPORTER PERMEASE PROTEIN"/>
    <property type="match status" value="1"/>
</dbReference>
<evidence type="ECO:0000256" key="2">
    <source>
        <dbReference type="ARBA" id="ARBA00022448"/>
    </source>
</evidence>
<dbReference type="PANTHER" id="PTHR11795">
    <property type="entry name" value="BRANCHED-CHAIN AMINO ACID TRANSPORT SYSTEM PERMEASE PROTEIN LIVH"/>
    <property type="match status" value="1"/>
</dbReference>
<evidence type="ECO:0000256" key="9">
    <source>
        <dbReference type="SAM" id="Phobius"/>
    </source>
</evidence>
<keyword evidence="6 9" id="KW-1133">Transmembrane helix</keyword>
<keyword evidence="3" id="KW-1003">Cell membrane</keyword>
<gene>
    <name evidence="10" type="ORF">DBV39_03375</name>
</gene>
<evidence type="ECO:0000256" key="8">
    <source>
        <dbReference type="ARBA" id="ARBA00037998"/>
    </source>
</evidence>
<dbReference type="InterPro" id="IPR001851">
    <property type="entry name" value="ABC_transp_permease"/>
</dbReference>
<feature type="transmembrane region" description="Helical" evidence="9">
    <location>
        <begin position="99"/>
        <end position="120"/>
    </location>
</feature>
<feature type="transmembrane region" description="Helical" evidence="9">
    <location>
        <begin position="230"/>
        <end position="254"/>
    </location>
</feature>
<reference evidence="10 11" key="1">
    <citation type="submission" date="2018-04" db="EMBL/GenBank/DDBJ databases">
        <title>Bordetella sp. HZ20 isolated from seawater.</title>
        <authorList>
            <person name="Sun C."/>
        </authorList>
    </citation>
    <scope>NUCLEOTIDE SEQUENCE [LARGE SCALE GENOMIC DNA]</scope>
    <source>
        <strain evidence="10 11">HZ20</strain>
    </source>
</reference>
<evidence type="ECO:0000313" key="11">
    <source>
        <dbReference type="Proteomes" id="UP000244571"/>
    </source>
</evidence>
<dbReference type="EMBL" id="CP028901">
    <property type="protein sequence ID" value="AWB32913.1"/>
    <property type="molecule type" value="Genomic_DNA"/>
</dbReference>
<name>A0A2R4XGU4_9BURK</name>
<evidence type="ECO:0000256" key="3">
    <source>
        <dbReference type="ARBA" id="ARBA00022475"/>
    </source>
</evidence>
<evidence type="ECO:0000313" key="10">
    <source>
        <dbReference type="EMBL" id="AWB32913.1"/>
    </source>
</evidence>
<evidence type="ECO:0000256" key="5">
    <source>
        <dbReference type="ARBA" id="ARBA00022970"/>
    </source>
</evidence>
<dbReference type="AlphaFoldDB" id="A0A2R4XGU4"/>
<dbReference type="Pfam" id="PF02653">
    <property type="entry name" value="BPD_transp_2"/>
    <property type="match status" value="1"/>
</dbReference>
<dbReference type="InterPro" id="IPR052157">
    <property type="entry name" value="BCAA_transport_permease"/>
</dbReference>
<feature type="transmembrane region" description="Helical" evidence="9">
    <location>
        <begin position="144"/>
        <end position="164"/>
    </location>
</feature>
<proteinExistence type="inferred from homology"/>
<keyword evidence="7 9" id="KW-0472">Membrane</keyword>
<feature type="transmembrane region" description="Helical" evidence="9">
    <location>
        <begin position="41"/>
        <end position="59"/>
    </location>
</feature>
<keyword evidence="4 9" id="KW-0812">Transmembrane</keyword>
<dbReference type="OrthoDB" id="32289at2"/>
<dbReference type="GO" id="GO:0005886">
    <property type="term" value="C:plasma membrane"/>
    <property type="evidence" value="ECO:0007669"/>
    <property type="project" value="UniProtKB-SubCell"/>
</dbReference>
<protein>
    <submittedName>
        <fullName evidence="10">Branched-chain amino acid ABC transporter permease</fullName>
    </submittedName>
</protein>
<dbReference type="KEGG" id="boz:DBV39_03375"/>
<dbReference type="Proteomes" id="UP000244571">
    <property type="component" value="Chromosome"/>
</dbReference>
<keyword evidence="2" id="KW-0813">Transport</keyword>
<feature type="transmembrane region" description="Helical" evidence="9">
    <location>
        <begin position="6"/>
        <end position="29"/>
    </location>
</feature>
<feature type="transmembrane region" description="Helical" evidence="9">
    <location>
        <begin position="261"/>
        <end position="282"/>
    </location>
</feature>
<evidence type="ECO:0000256" key="6">
    <source>
        <dbReference type="ARBA" id="ARBA00022989"/>
    </source>
</evidence>
<organism evidence="10 11">
    <name type="scientific">Orrella marina</name>
    <dbReference type="NCBI Taxonomy" id="2163011"/>
    <lineage>
        <taxon>Bacteria</taxon>
        <taxon>Pseudomonadati</taxon>
        <taxon>Pseudomonadota</taxon>
        <taxon>Betaproteobacteria</taxon>
        <taxon>Burkholderiales</taxon>
        <taxon>Alcaligenaceae</taxon>
        <taxon>Orrella</taxon>
    </lineage>
</organism>
<sequence>MQTLTQLILTGLQIGALYVIFSLGLNLIFGVMKIVNFAHGQFFTLTALLIAVLYPYFAGHGFSHVMAFCLAISAGILASLVLGYLLYQFGFRFFQRDLAGSFILSVGFVLFIEGLLLHYFGGAVKSVPYFVEGSVSILNVNVTYQRLILIFVALVFTALLYWVLGHTKTGKAMRAVSIDHEAAMIQGIPYKKIALTGFLIATFLGALAGAVMAPLAMVSPTVGADYLVKGFIAVILGGLGSVPGAIIGSLFIGFIESFGGFYFDPSFANIAIFVLVMIALMVRPNGLMGNG</sequence>
<comment type="subcellular location">
    <subcellularLocation>
        <location evidence="1">Cell membrane</location>
        <topology evidence="1">Multi-pass membrane protein</topology>
    </subcellularLocation>
</comment>
<feature type="transmembrane region" description="Helical" evidence="9">
    <location>
        <begin position="193"/>
        <end position="218"/>
    </location>
</feature>
<feature type="transmembrane region" description="Helical" evidence="9">
    <location>
        <begin position="65"/>
        <end position="87"/>
    </location>
</feature>
<keyword evidence="5" id="KW-0029">Amino-acid transport</keyword>
<comment type="similarity">
    <text evidence="8">Belongs to the binding-protein-dependent transport system permease family. LivHM subfamily.</text>
</comment>
<evidence type="ECO:0000256" key="7">
    <source>
        <dbReference type="ARBA" id="ARBA00023136"/>
    </source>
</evidence>
<evidence type="ECO:0000256" key="4">
    <source>
        <dbReference type="ARBA" id="ARBA00022692"/>
    </source>
</evidence>